<name>A0A834LLG2_RHOSS</name>
<comment type="caution">
    <text evidence="1">The sequence shown here is derived from an EMBL/GenBank/DDBJ whole genome shotgun (WGS) entry which is preliminary data.</text>
</comment>
<reference evidence="1" key="1">
    <citation type="submission" date="2019-11" db="EMBL/GenBank/DDBJ databases">
        <authorList>
            <person name="Liu Y."/>
            <person name="Hou J."/>
            <person name="Li T.-Q."/>
            <person name="Guan C.-H."/>
            <person name="Wu X."/>
            <person name="Wu H.-Z."/>
            <person name="Ling F."/>
            <person name="Zhang R."/>
            <person name="Shi X.-G."/>
            <person name="Ren J.-P."/>
            <person name="Chen E.-F."/>
            <person name="Sun J.-M."/>
        </authorList>
    </citation>
    <scope>NUCLEOTIDE SEQUENCE</scope>
    <source>
        <strain evidence="1">Adult_tree_wgs_1</strain>
        <tissue evidence="1">Leaves</tissue>
    </source>
</reference>
<accession>A0A834LLG2</accession>
<dbReference type="EMBL" id="WJXA01000006">
    <property type="protein sequence ID" value="KAF7141599.1"/>
    <property type="molecule type" value="Genomic_DNA"/>
</dbReference>
<protein>
    <submittedName>
        <fullName evidence="1">Uncharacterized protein</fullName>
    </submittedName>
</protein>
<dbReference type="Pfam" id="PF05919">
    <property type="entry name" value="Mitovir_RNA_pol"/>
    <property type="match status" value="1"/>
</dbReference>
<organism evidence="1 2">
    <name type="scientific">Rhododendron simsii</name>
    <name type="common">Sims's rhododendron</name>
    <dbReference type="NCBI Taxonomy" id="118357"/>
    <lineage>
        <taxon>Eukaryota</taxon>
        <taxon>Viridiplantae</taxon>
        <taxon>Streptophyta</taxon>
        <taxon>Embryophyta</taxon>
        <taxon>Tracheophyta</taxon>
        <taxon>Spermatophyta</taxon>
        <taxon>Magnoliopsida</taxon>
        <taxon>eudicotyledons</taxon>
        <taxon>Gunneridae</taxon>
        <taxon>Pentapetalae</taxon>
        <taxon>asterids</taxon>
        <taxon>Ericales</taxon>
        <taxon>Ericaceae</taxon>
        <taxon>Ericoideae</taxon>
        <taxon>Rhodoreae</taxon>
        <taxon>Rhododendron</taxon>
    </lineage>
</organism>
<evidence type="ECO:0000313" key="1">
    <source>
        <dbReference type="EMBL" id="KAF7141599.1"/>
    </source>
</evidence>
<keyword evidence="2" id="KW-1185">Reference proteome</keyword>
<dbReference type="InterPro" id="IPR008686">
    <property type="entry name" value="RNA_pol_mitovir"/>
</dbReference>
<dbReference type="Proteomes" id="UP000626092">
    <property type="component" value="Unassembled WGS sequence"/>
</dbReference>
<evidence type="ECO:0000313" key="2">
    <source>
        <dbReference type="Proteomes" id="UP000626092"/>
    </source>
</evidence>
<sequence length="59" mass="6842">MPLGYHSSWPFIRLMTHQFVVWYCARKVHLDPLFTDYAVLGDDVIIADEAGAKVYRVKT</sequence>
<dbReference type="PANTHER" id="PTHR34456:SF13">
    <property type="entry name" value="REVERSE TRANSCRIPTASE DOMAIN-CONTAINING PROTEIN"/>
    <property type="match status" value="1"/>
</dbReference>
<dbReference type="AlphaFoldDB" id="A0A834LLG2"/>
<proteinExistence type="predicted"/>
<gene>
    <name evidence="1" type="ORF">RHSIM_Rhsim06G0107900</name>
</gene>
<dbReference type="PANTHER" id="PTHR34456">
    <property type="entry name" value="MITOVIRUS RNA-DEPENDENT RNA POLYMERASE"/>
    <property type="match status" value="1"/>
</dbReference>
<dbReference type="OrthoDB" id="1750590at2759"/>